<keyword evidence="3" id="KW-0378">Hydrolase</keyword>
<dbReference type="PANTHER" id="PTHR43788">
    <property type="entry name" value="DNA2/NAM7 HELICASE FAMILY MEMBER"/>
    <property type="match status" value="1"/>
</dbReference>
<sequence length="1111" mass="121311">MATTETDPAAILRFWTSVEMFSPPPVQAVDRRRRVYRPAPDQLLPWDPRHELARVRRPPDQVWRHVVYLGVFALEAVHDRLAEVYGAEDDSYDARPAGESALAAFIVSGIGRPQPDTLTLSCCAWSTAQAVTRRSASPDWAADFDAATAGFSDEFLRVLLPFLEHEQTCAACRRGDVTACVEDGIAGDRLPPPITLDGLRNCRDAVAAATGAGDLFPCTEIRVASTLVSTRTAESASAADTHDFLNSFVLADLRRVARAAGATRPTGALGSYLRPNAALDIGRRLDVRERLDVVLDATRPARVPAGRWPSPPEHPLALSQQLAVNSILDMVDGDGGIFAVNGPPGTGKTTMLRDIVAALVVERAHRLAALTAPADAFSGEKRRWKTGEYTRVAHVWAPSLTGFEIVVASANNGAVENITNEIPARDAIGDGWSAEATALDYFPAVAARLLGARPQTRTPTPTPMPVPVPGGAARAGGETETDTDVDADPEVAAGETEAAWGLVAARLGNKRNRTRFVSDCWYGTQGASADSDGAGLLATLKSYEKGSPPTSWQAETARFRQAYEAVTSLGADREQAFVLLGRRDQAEQELPAATAAAHDARAAGARARADADQAASLLDQWQQERARLVAVRVEHRQFRPGLLDRLFSRATVRQWRDRDAELADQVAAAERAVDAARRSSRHLTDAAADAADISARADEHARRRAMLLTELTGEVDRVRAQLGDVVPDAQWWTARTRRERAAPWTDPRWNQARSELLFAALRLHKQFLRHVPTQMRQNLQAAMDVVGGTAPGELRSEDAIEAWRSLFFVVPVVSTTFASVGRVFPQLGPQTLGWLLIDEAGQATPQIAAGALWRARNVIAVGDPLQLEPVSSLPLRIQQMLRQAHGVDEEWVPARTSVQRLADRLNPLGTWLPDEEGPVWVGSPLVVHRRCDQPMFDLVNELVYDGLMIDATGSDAADRFTRRYPHLPASKWIDVRATEAHGHWVPEEGRRLEQILGALARLNVPFSEVMVIAPFRDIALALRPYAERYPGLVAGTVHTAQGKQADIVIMVLGGAPDRPGAKRWAASRPNLFNVALSRAKRRVYVVGDRQAWAQQRYFAQLADSLPYDEPR</sequence>
<gene>
    <name evidence="9" type="ORF">FRACA_20135</name>
</gene>
<dbReference type="CDD" id="cd18808">
    <property type="entry name" value="SF1_C_Upf1"/>
    <property type="match status" value="1"/>
</dbReference>
<dbReference type="Pfam" id="PF13086">
    <property type="entry name" value="AAA_11"/>
    <property type="match status" value="1"/>
</dbReference>
<keyword evidence="5" id="KW-0067">ATP-binding</keyword>
<evidence type="ECO:0000259" key="7">
    <source>
        <dbReference type="Pfam" id="PF13086"/>
    </source>
</evidence>
<evidence type="ECO:0000256" key="1">
    <source>
        <dbReference type="ARBA" id="ARBA00007913"/>
    </source>
</evidence>
<evidence type="ECO:0000256" key="2">
    <source>
        <dbReference type="ARBA" id="ARBA00022741"/>
    </source>
</evidence>
<dbReference type="InterPro" id="IPR041677">
    <property type="entry name" value="DNA2/NAM7_AAA_11"/>
</dbReference>
<name>A0A2I2KQ06_9ACTN</name>
<evidence type="ECO:0000313" key="10">
    <source>
        <dbReference type="Proteomes" id="UP000234331"/>
    </source>
</evidence>
<dbReference type="PANTHER" id="PTHR43788:SF8">
    <property type="entry name" value="DNA-BINDING PROTEIN SMUBP-2"/>
    <property type="match status" value="1"/>
</dbReference>
<dbReference type="AlphaFoldDB" id="A0A2I2KQ06"/>
<dbReference type="SUPFAM" id="SSF52540">
    <property type="entry name" value="P-loop containing nucleoside triphosphate hydrolases"/>
    <property type="match status" value="1"/>
</dbReference>
<protein>
    <submittedName>
        <fullName evidence="9">Part of AAA domain-containing protein</fullName>
    </submittedName>
</protein>
<proteinExistence type="inferred from homology"/>
<keyword evidence="10" id="KW-1185">Reference proteome</keyword>
<accession>A0A2I2KQ06</accession>
<dbReference type="InterPro" id="IPR047187">
    <property type="entry name" value="SF1_C_Upf1"/>
</dbReference>
<dbReference type="InterPro" id="IPR027417">
    <property type="entry name" value="P-loop_NTPase"/>
</dbReference>
<organism evidence="9 10">
    <name type="scientific">Frankia canadensis</name>
    <dbReference type="NCBI Taxonomy" id="1836972"/>
    <lineage>
        <taxon>Bacteria</taxon>
        <taxon>Bacillati</taxon>
        <taxon>Actinomycetota</taxon>
        <taxon>Actinomycetes</taxon>
        <taxon>Frankiales</taxon>
        <taxon>Frankiaceae</taxon>
        <taxon>Frankia</taxon>
    </lineage>
</organism>
<keyword evidence="2" id="KW-0547">Nucleotide-binding</keyword>
<feature type="domain" description="DNA2/NAM7 helicase-like C-terminal" evidence="8">
    <location>
        <begin position="928"/>
        <end position="1089"/>
    </location>
</feature>
<dbReference type="RefSeq" id="WP_101831519.1">
    <property type="nucleotide sequence ID" value="NZ_FZMO01000112.1"/>
</dbReference>
<dbReference type="Proteomes" id="UP000234331">
    <property type="component" value="Unassembled WGS sequence"/>
</dbReference>
<evidence type="ECO:0000256" key="4">
    <source>
        <dbReference type="ARBA" id="ARBA00022806"/>
    </source>
</evidence>
<dbReference type="GO" id="GO:0016787">
    <property type="term" value="F:hydrolase activity"/>
    <property type="evidence" value="ECO:0007669"/>
    <property type="project" value="UniProtKB-KW"/>
</dbReference>
<dbReference type="Gene3D" id="3.40.50.300">
    <property type="entry name" value="P-loop containing nucleotide triphosphate hydrolases"/>
    <property type="match status" value="3"/>
</dbReference>
<dbReference type="GO" id="GO:0043139">
    <property type="term" value="F:5'-3' DNA helicase activity"/>
    <property type="evidence" value="ECO:0007669"/>
    <property type="project" value="TreeGrafter"/>
</dbReference>
<keyword evidence="4" id="KW-0347">Helicase</keyword>
<evidence type="ECO:0000256" key="3">
    <source>
        <dbReference type="ARBA" id="ARBA00022801"/>
    </source>
</evidence>
<evidence type="ECO:0000259" key="8">
    <source>
        <dbReference type="Pfam" id="PF13087"/>
    </source>
</evidence>
<dbReference type="InterPro" id="IPR050534">
    <property type="entry name" value="Coronavir_polyprotein_1ab"/>
</dbReference>
<evidence type="ECO:0000256" key="6">
    <source>
        <dbReference type="SAM" id="MobiDB-lite"/>
    </source>
</evidence>
<feature type="domain" description="DNA2/NAM7 helicase helicase" evidence="7">
    <location>
        <begin position="769"/>
        <end position="870"/>
    </location>
</feature>
<comment type="similarity">
    <text evidence="1">Belongs to the DNA2/NAM7 helicase family.</text>
</comment>
<evidence type="ECO:0000256" key="5">
    <source>
        <dbReference type="ARBA" id="ARBA00022840"/>
    </source>
</evidence>
<dbReference type="GO" id="GO:0005524">
    <property type="term" value="F:ATP binding"/>
    <property type="evidence" value="ECO:0007669"/>
    <property type="project" value="UniProtKB-KW"/>
</dbReference>
<dbReference type="EMBL" id="FZMO01000112">
    <property type="protein sequence ID" value="SNQ47739.1"/>
    <property type="molecule type" value="Genomic_DNA"/>
</dbReference>
<dbReference type="Pfam" id="PF13087">
    <property type="entry name" value="AAA_12"/>
    <property type="match status" value="1"/>
</dbReference>
<dbReference type="InterPro" id="IPR041679">
    <property type="entry name" value="DNA2/NAM7-like_C"/>
</dbReference>
<feature type="region of interest" description="Disordered" evidence="6">
    <location>
        <begin position="454"/>
        <end position="484"/>
    </location>
</feature>
<evidence type="ECO:0000313" key="9">
    <source>
        <dbReference type="EMBL" id="SNQ47739.1"/>
    </source>
</evidence>
<reference evidence="9 10" key="1">
    <citation type="submission" date="2017-06" db="EMBL/GenBank/DDBJ databases">
        <authorList>
            <person name="Kim H.J."/>
            <person name="Triplett B.A."/>
        </authorList>
    </citation>
    <scope>NUCLEOTIDE SEQUENCE [LARGE SCALE GENOMIC DNA]</scope>
    <source>
        <strain evidence="9">FRACA_ARgP5</strain>
    </source>
</reference>